<dbReference type="CDD" id="cd11378">
    <property type="entry name" value="DUF296"/>
    <property type="match status" value="1"/>
</dbReference>
<dbReference type="Gene3D" id="3.30.1330.80">
    <property type="entry name" value="Hypothetical protein, similar to alpha- acetolactate decarboxylase, domain 2"/>
    <property type="match status" value="1"/>
</dbReference>
<gene>
    <name evidence="2" type="ORF">SAMN02745138_00761</name>
</gene>
<dbReference type="OrthoDB" id="9791702at2"/>
<reference evidence="2 3" key="1">
    <citation type="submission" date="2016-11" db="EMBL/GenBank/DDBJ databases">
        <authorList>
            <person name="Jaros S."/>
            <person name="Januszkiewicz K."/>
            <person name="Wedrychowicz H."/>
        </authorList>
    </citation>
    <scope>NUCLEOTIDE SEQUENCE [LARGE SCALE GENOMIC DNA]</scope>
    <source>
        <strain evidence="2 3">DSM 14214</strain>
    </source>
</reference>
<protein>
    <recommendedName>
        <fullName evidence="1">PPC domain-containing protein</fullName>
    </recommendedName>
</protein>
<dbReference type="PANTHER" id="PTHR34988">
    <property type="entry name" value="PROTEIN, PUTATIVE-RELATED"/>
    <property type="match status" value="1"/>
</dbReference>
<dbReference type="SUPFAM" id="SSF117856">
    <property type="entry name" value="AF0104/ALDC/Ptd012-like"/>
    <property type="match status" value="1"/>
</dbReference>
<evidence type="ECO:0000313" key="3">
    <source>
        <dbReference type="Proteomes" id="UP000183975"/>
    </source>
</evidence>
<sequence>MKEFEIAEGGLKRVIAVRLHPGEDVLLRLEQLCREKNLKNGLILSAIGSLDGAAFYNPVELPHKKAGYGYSEPVTLKGPIELTNASGMICHDTEGNILLHVHISLSDRYGNAHGGHLIEGNKVLLTVDMILGEVEGIDMGRGYDEALEVPLFAPRQL</sequence>
<accession>A0A1M6N4G8</accession>
<proteinExistence type="predicted"/>
<dbReference type="GeneID" id="78177387"/>
<feature type="domain" description="PPC" evidence="1">
    <location>
        <begin position="9"/>
        <end position="155"/>
    </location>
</feature>
<dbReference type="EMBL" id="FRAH01000009">
    <property type="protein sequence ID" value="SHJ90532.1"/>
    <property type="molecule type" value="Genomic_DNA"/>
</dbReference>
<dbReference type="PROSITE" id="PS51742">
    <property type="entry name" value="PPC"/>
    <property type="match status" value="1"/>
</dbReference>
<keyword evidence="3" id="KW-1185">Reference proteome</keyword>
<name>A0A1M6N4G8_9FIRM</name>
<evidence type="ECO:0000313" key="2">
    <source>
        <dbReference type="EMBL" id="SHJ90532.1"/>
    </source>
</evidence>
<evidence type="ECO:0000259" key="1">
    <source>
        <dbReference type="PROSITE" id="PS51742"/>
    </source>
</evidence>
<dbReference type="PANTHER" id="PTHR34988:SF1">
    <property type="entry name" value="DNA-BINDING PROTEIN"/>
    <property type="match status" value="1"/>
</dbReference>
<dbReference type="Pfam" id="PF03479">
    <property type="entry name" value="PCC"/>
    <property type="match status" value="1"/>
</dbReference>
<organism evidence="2 3">
    <name type="scientific">Anaerotignum lactatifermentans DSM 14214</name>
    <dbReference type="NCBI Taxonomy" id="1121323"/>
    <lineage>
        <taxon>Bacteria</taxon>
        <taxon>Bacillati</taxon>
        <taxon>Bacillota</taxon>
        <taxon>Clostridia</taxon>
        <taxon>Lachnospirales</taxon>
        <taxon>Anaerotignaceae</taxon>
        <taxon>Anaerotignum</taxon>
    </lineage>
</organism>
<dbReference type="AlphaFoldDB" id="A0A1M6N4G8"/>
<dbReference type="InterPro" id="IPR005175">
    <property type="entry name" value="PPC_dom"/>
</dbReference>
<dbReference type="Proteomes" id="UP000183975">
    <property type="component" value="Unassembled WGS sequence"/>
</dbReference>
<dbReference type="RefSeq" id="WP_072849359.1">
    <property type="nucleotide sequence ID" value="NZ_FRAH01000009.1"/>
</dbReference>